<accession>A0A6I6HMT7</accession>
<protein>
    <submittedName>
        <fullName evidence="1">Uncharacterized protein</fullName>
    </submittedName>
</protein>
<dbReference type="RefSeq" id="WP_157615614.1">
    <property type="nucleotide sequence ID" value="NZ_CP046622.1"/>
</dbReference>
<evidence type="ECO:0000313" key="2">
    <source>
        <dbReference type="Proteomes" id="UP000425817"/>
    </source>
</evidence>
<dbReference type="AlphaFoldDB" id="A0A6I6HMT7"/>
<gene>
    <name evidence="1" type="ORF">GOQ09_21725</name>
</gene>
<dbReference type="Proteomes" id="UP000425817">
    <property type="component" value="Chromosome"/>
</dbReference>
<dbReference type="EMBL" id="CP046622">
    <property type="protein sequence ID" value="QGW84032.1"/>
    <property type="molecule type" value="Genomic_DNA"/>
</dbReference>
<sequence>MFDNSLAVVCVPSCICGEGSIEMPEDAAVGISPDRLERAFDEVYQIDNPKPGANIGAAVGRSIVKRLPKLLAHPIDVRSQRLAK</sequence>
<organism evidence="1 2">
    <name type="scientific">Variovorax paradoxus</name>
    <dbReference type="NCBI Taxonomy" id="34073"/>
    <lineage>
        <taxon>Bacteria</taxon>
        <taxon>Pseudomonadati</taxon>
        <taxon>Pseudomonadota</taxon>
        <taxon>Betaproteobacteria</taxon>
        <taxon>Burkholderiales</taxon>
        <taxon>Comamonadaceae</taxon>
        <taxon>Variovorax</taxon>
    </lineage>
</organism>
<evidence type="ECO:0000313" key="1">
    <source>
        <dbReference type="EMBL" id="QGW84032.1"/>
    </source>
</evidence>
<reference evidence="1 2" key="1">
    <citation type="submission" date="2019-12" db="EMBL/GenBank/DDBJ databases">
        <title>Hybrid Genome Assemblies of two High G+C Isolates from Undergraduate Microbiology Courses.</title>
        <authorList>
            <person name="Ne Ville C.J."/>
            <person name="Enright D."/>
            <person name="Hernandez I."/>
            <person name="Dodsworth J."/>
            <person name="Orwin P.M."/>
        </authorList>
    </citation>
    <scope>NUCLEOTIDE SEQUENCE [LARGE SCALE GENOMIC DNA]</scope>
    <source>
        <strain evidence="1 2">CSUSB</strain>
    </source>
</reference>
<name>A0A6I6HMT7_VARPD</name>
<proteinExistence type="predicted"/>